<evidence type="ECO:0000313" key="2">
    <source>
        <dbReference type="EMBL" id="MBP1474016.1"/>
    </source>
</evidence>
<dbReference type="Proteomes" id="UP000823790">
    <property type="component" value="Unassembled WGS sequence"/>
</dbReference>
<evidence type="ECO:0000256" key="1">
    <source>
        <dbReference type="SAM" id="MobiDB-lite"/>
    </source>
</evidence>
<protein>
    <submittedName>
        <fullName evidence="2">Host attachment protein</fullName>
    </submittedName>
</protein>
<comment type="caution">
    <text evidence="2">The sequence shown here is derived from an EMBL/GenBank/DDBJ whole genome shotgun (WGS) entry which is preliminary data.</text>
</comment>
<dbReference type="RefSeq" id="WP_209617980.1">
    <property type="nucleotide sequence ID" value="NZ_JAGJRS010000014.1"/>
</dbReference>
<evidence type="ECO:0000313" key="3">
    <source>
        <dbReference type="Proteomes" id="UP000823790"/>
    </source>
</evidence>
<feature type="region of interest" description="Disordered" evidence="1">
    <location>
        <begin position="37"/>
        <end position="67"/>
    </location>
</feature>
<reference evidence="2 3" key="1">
    <citation type="submission" date="2021-04" db="EMBL/GenBank/DDBJ databases">
        <authorList>
            <person name="Huq M.A."/>
        </authorList>
    </citation>
    <scope>NUCLEOTIDE SEQUENCE [LARGE SCALE GENOMIC DNA]</scope>
    <source>
        <strain evidence="2 3">MAH-13</strain>
    </source>
</reference>
<proteinExistence type="predicted"/>
<organism evidence="2 3">
    <name type="scientific">Frateuria flava</name>
    <dbReference type="NCBI Taxonomy" id="2821489"/>
    <lineage>
        <taxon>Bacteria</taxon>
        <taxon>Pseudomonadati</taxon>
        <taxon>Pseudomonadota</taxon>
        <taxon>Gammaproteobacteria</taxon>
        <taxon>Lysobacterales</taxon>
        <taxon>Rhodanobacteraceae</taxon>
        <taxon>Frateuria</taxon>
    </lineage>
</organism>
<gene>
    <name evidence="2" type="ORF">J7I44_06875</name>
</gene>
<dbReference type="Pfam" id="PF10116">
    <property type="entry name" value="Host_attach"/>
    <property type="match status" value="1"/>
</dbReference>
<accession>A0ABS4DLV4</accession>
<dbReference type="InterPro" id="IPR019291">
    <property type="entry name" value="Host_attachment_protein"/>
</dbReference>
<feature type="compositionally biased region" description="Basic and acidic residues" evidence="1">
    <location>
        <begin position="58"/>
        <end position="67"/>
    </location>
</feature>
<feature type="compositionally biased region" description="Basic and acidic residues" evidence="1">
    <location>
        <begin position="37"/>
        <end position="48"/>
    </location>
</feature>
<dbReference type="EMBL" id="JAGJRS010000014">
    <property type="protein sequence ID" value="MBP1474016.1"/>
    <property type="molecule type" value="Genomic_DNA"/>
</dbReference>
<name>A0ABS4DLV4_9GAMM</name>
<keyword evidence="3" id="KW-1185">Reference proteome</keyword>
<sequence>MNKTGVLVADSKKARLFEYEHSREPWSETACFVNPDAGRRAATDRPPRVQESVGAARHAIEPRTDPKDKANARFACALIAALRAGRDEQRFQSLVIAAAPRFLGTLHGELDKDLQQCVRREIRRNLTGLDSAGIRSYLLE</sequence>